<evidence type="ECO:0000313" key="2">
    <source>
        <dbReference type="EMBL" id="GAA0142604.1"/>
    </source>
</evidence>
<feature type="region of interest" description="Disordered" evidence="1">
    <location>
        <begin position="1"/>
        <end position="46"/>
    </location>
</feature>
<organism evidence="2 3">
    <name type="scientific">Lithospermum erythrorhizon</name>
    <name type="common">Purple gromwell</name>
    <name type="synonym">Lithospermum officinale var. erythrorhizon</name>
    <dbReference type="NCBI Taxonomy" id="34254"/>
    <lineage>
        <taxon>Eukaryota</taxon>
        <taxon>Viridiplantae</taxon>
        <taxon>Streptophyta</taxon>
        <taxon>Embryophyta</taxon>
        <taxon>Tracheophyta</taxon>
        <taxon>Spermatophyta</taxon>
        <taxon>Magnoliopsida</taxon>
        <taxon>eudicotyledons</taxon>
        <taxon>Gunneridae</taxon>
        <taxon>Pentapetalae</taxon>
        <taxon>asterids</taxon>
        <taxon>lamiids</taxon>
        <taxon>Boraginales</taxon>
        <taxon>Boraginaceae</taxon>
        <taxon>Boraginoideae</taxon>
        <taxon>Lithospermeae</taxon>
        <taxon>Lithospermum</taxon>
    </lineage>
</organism>
<reference evidence="2 3" key="1">
    <citation type="submission" date="2024-01" db="EMBL/GenBank/DDBJ databases">
        <title>The complete chloroplast genome sequence of Lithospermum erythrorhizon: insights into the phylogenetic relationship among Boraginaceae species and the maternal lineages of purple gromwells.</title>
        <authorList>
            <person name="Okada T."/>
            <person name="Watanabe K."/>
        </authorList>
    </citation>
    <scope>NUCLEOTIDE SEQUENCE [LARGE SCALE GENOMIC DNA]</scope>
</reference>
<dbReference type="EMBL" id="BAABME010000416">
    <property type="protein sequence ID" value="GAA0142604.1"/>
    <property type="molecule type" value="Genomic_DNA"/>
</dbReference>
<keyword evidence="3" id="KW-1185">Reference proteome</keyword>
<gene>
    <name evidence="2" type="ORF">LIER_03463</name>
</gene>
<evidence type="ECO:0000256" key="1">
    <source>
        <dbReference type="SAM" id="MobiDB-lite"/>
    </source>
</evidence>
<dbReference type="Proteomes" id="UP001454036">
    <property type="component" value="Unassembled WGS sequence"/>
</dbReference>
<name>A0AAV3NT74_LITER</name>
<evidence type="ECO:0000313" key="3">
    <source>
        <dbReference type="Proteomes" id="UP001454036"/>
    </source>
</evidence>
<protein>
    <submittedName>
        <fullName evidence="2">Uncharacterized protein</fullName>
    </submittedName>
</protein>
<feature type="compositionally biased region" description="Basic and acidic residues" evidence="1">
    <location>
        <begin position="148"/>
        <end position="164"/>
    </location>
</feature>
<feature type="region of interest" description="Disordered" evidence="1">
    <location>
        <begin position="137"/>
        <end position="177"/>
    </location>
</feature>
<proteinExistence type="predicted"/>
<dbReference type="AlphaFoldDB" id="A0AAV3NT74"/>
<feature type="compositionally biased region" description="Basic and acidic residues" evidence="1">
    <location>
        <begin position="12"/>
        <end position="44"/>
    </location>
</feature>
<comment type="caution">
    <text evidence="2">The sequence shown here is derived from an EMBL/GenBank/DDBJ whole genome shotgun (WGS) entry which is preliminary data.</text>
</comment>
<sequence length="177" mass="19533">MQAELEAAQVSLKERDEELNSAKEAPIREGTKKSDHSSLAKDVKNSLSARVEATKRAEDPEAHALKAEECLKQVDAEVERHVSEYTETAEFDLIVGKESAAAIVNFVNKFQEEFPQILDLFNRFKVDWPEYFEGMPAPGETAEVFGKSPDREAAGGKIAEKEGSSLEDATVDDEATT</sequence>
<accession>A0AAV3NT74</accession>